<accession>A0ABT0RR35</accession>
<comment type="caution">
    <text evidence="2">The sequence shown here is derived from an EMBL/GenBank/DDBJ whole genome shotgun (WGS) entry which is preliminary data.</text>
</comment>
<dbReference type="Pfam" id="PF13302">
    <property type="entry name" value="Acetyltransf_3"/>
    <property type="match status" value="1"/>
</dbReference>
<dbReference type="RefSeq" id="WP_249902846.1">
    <property type="nucleotide sequence ID" value="NZ_JAMGBA010000001.1"/>
</dbReference>
<evidence type="ECO:0000313" key="2">
    <source>
        <dbReference type="EMBL" id="MCL6697479.1"/>
    </source>
</evidence>
<dbReference type="InterPro" id="IPR000182">
    <property type="entry name" value="GNAT_dom"/>
</dbReference>
<dbReference type="Proteomes" id="UP001203410">
    <property type="component" value="Unassembled WGS sequence"/>
</dbReference>
<dbReference type="Gene3D" id="3.40.630.30">
    <property type="match status" value="1"/>
</dbReference>
<protein>
    <submittedName>
        <fullName evidence="2">GNAT family N-acetyltransferase</fullName>
    </submittedName>
</protein>
<feature type="domain" description="N-acetyltransferase" evidence="1">
    <location>
        <begin position="24"/>
        <end position="186"/>
    </location>
</feature>
<dbReference type="SUPFAM" id="SSF55729">
    <property type="entry name" value="Acyl-CoA N-acyltransferases (Nat)"/>
    <property type="match status" value="1"/>
</dbReference>
<proteinExistence type="predicted"/>
<name>A0ABT0RR35_9SPHN</name>
<dbReference type="PANTHER" id="PTHR43792">
    <property type="entry name" value="GNAT FAMILY, PUTATIVE (AFU_ORTHOLOGUE AFUA_3G00765)-RELATED-RELATED"/>
    <property type="match status" value="1"/>
</dbReference>
<dbReference type="EMBL" id="JAMGBA010000001">
    <property type="protein sequence ID" value="MCL6697479.1"/>
    <property type="molecule type" value="Genomic_DNA"/>
</dbReference>
<sequence length="186" mass="20604">MKSPFHLPPDIKGSVAPTLVTERLTLRHVRPSDIHYFEETHADPEVMRFVGGAVSREDAWRRAMTGAGFWGVLGIGLWAVEQQADGETIGHVGFFDFQRDMEPSIAGEPEMGWIFSPKAQGKGYASEAGRAALKWFDATVGPLSVPAIIDLENTPSMKLAERLGFERQADATYRDAQIGFFRRPAK</sequence>
<dbReference type="InterPro" id="IPR016181">
    <property type="entry name" value="Acyl_CoA_acyltransferase"/>
</dbReference>
<organism evidence="2 3">
    <name type="scientific">Sphingomonas caseinilyticus</name>
    <dbReference type="NCBI Taxonomy" id="2908205"/>
    <lineage>
        <taxon>Bacteria</taxon>
        <taxon>Pseudomonadati</taxon>
        <taxon>Pseudomonadota</taxon>
        <taxon>Alphaproteobacteria</taxon>
        <taxon>Sphingomonadales</taxon>
        <taxon>Sphingomonadaceae</taxon>
        <taxon>Sphingomonas</taxon>
    </lineage>
</organism>
<gene>
    <name evidence="2" type="ORF">LZ496_01585</name>
</gene>
<reference evidence="2 3" key="1">
    <citation type="submission" date="2022-05" db="EMBL/GenBank/DDBJ databases">
        <authorList>
            <person name="Jo J.-H."/>
            <person name="Im W.-T."/>
        </authorList>
    </citation>
    <scope>NUCLEOTIDE SEQUENCE [LARGE SCALE GENOMIC DNA]</scope>
    <source>
        <strain evidence="2 3">NSE70-1</strain>
    </source>
</reference>
<keyword evidence="3" id="KW-1185">Reference proteome</keyword>
<evidence type="ECO:0000313" key="3">
    <source>
        <dbReference type="Proteomes" id="UP001203410"/>
    </source>
</evidence>
<evidence type="ECO:0000259" key="1">
    <source>
        <dbReference type="PROSITE" id="PS51186"/>
    </source>
</evidence>
<dbReference type="InterPro" id="IPR051531">
    <property type="entry name" value="N-acetyltransferase"/>
</dbReference>
<dbReference type="PANTHER" id="PTHR43792:SF1">
    <property type="entry name" value="N-ACETYLTRANSFERASE DOMAIN-CONTAINING PROTEIN"/>
    <property type="match status" value="1"/>
</dbReference>
<dbReference type="PROSITE" id="PS51186">
    <property type="entry name" value="GNAT"/>
    <property type="match status" value="1"/>
</dbReference>